<keyword evidence="7" id="KW-0282">Flagellum</keyword>
<evidence type="ECO:0000256" key="5">
    <source>
        <dbReference type="ARBA" id="ARBA00023143"/>
    </source>
</evidence>
<keyword evidence="5" id="KW-0975">Bacterial flagellum</keyword>
<evidence type="ECO:0000259" key="6">
    <source>
        <dbReference type="Pfam" id="PF00669"/>
    </source>
</evidence>
<dbReference type="Proteomes" id="UP000464262">
    <property type="component" value="Chromosome 1"/>
</dbReference>
<dbReference type="RefSeq" id="WP_164649435.1">
    <property type="nucleotide sequence ID" value="NZ_CP047475.1"/>
</dbReference>
<evidence type="ECO:0000313" key="7">
    <source>
        <dbReference type="EMBL" id="QIA64532.1"/>
    </source>
</evidence>
<proteinExistence type="inferred from homology"/>
<evidence type="ECO:0000256" key="1">
    <source>
        <dbReference type="ARBA" id="ARBA00004365"/>
    </source>
</evidence>
<reference evidence="7 8" key="1">
    <citation type="submission" date="2020-01" db="EMBL/GenBank/DDBJ databases">
        <title>Whole genome and functional gene identification of agarase of Vibrio HN897.</title>
        <authorList>
            <person name="Liu Y."/>
            <person name="Zhao Z."/>
        </authorList>
    </citation>
    <scope>NUCLEOTIDE SEQUENCE [LARGE SCALE GENOMIC DNA]</scope>
    <source>
        <strain evidence="7 8">HN897</strain>
    </source>
</reference>
<feature type="domain" description="Flagellin N-terminal" evidence="6">
    <location>
        <begin position="3"/>
        <end position="139"/>
    </location>
</feature>
<dbReference type="AlphaFoldDB" id="A0A7Z2YEK3"/>
<dbReference type="GO" id="GO:0005198">
    <property type="term" value="F:structural molecule activity"/>
    <property type="evidence" value="ECO:0007669"/>
    <property type="project" value="InterPro"/>
</dbReference>
<gene>
    <name evidence="7" type="primary">flgL</name>
    <name evidence="7" type="ORF">GT360_13985</name>
</gene>
<accession>A0A7Z2YEK3</accession>
<dbReference type="PANTHER" id="PTHR42792">
    <property type="entry name" value="FLAGELLIN"/>
    <property type="match status" value="1"/>
</dbReference>
<evidence type="ECO:0000256" key="2">
    <source>
        <dbReference type="ARBA" id="ARBA00004613"/>
    </source>
</evidence>
<dbReference type="PANTHER" id="PTHR42792:SF1">
    <property type="entry name" value="FLAGELLAR HOOK-ASSOCIATED PROTEIN 3"/>
    <property type="match status" value="1"/>
</dbReference>
<evidence type="ECO:0000256" key="3">
    <source>
        <dbReference type="ARBA" id="ARBA00005709"/>
    </source>
</evidence>
<keyword evidence="7" id="KW-0969">Cilium</keyword>
<keyword evidence="8" id="KW-1185">Reference proteome</keyword>
<dbReference type="NCBIfam" id="TIGR02550">
    <property type="entry name" value="flagell_flgL"/>
    <property type="match status" value="1"/>
</dbReference>
<dbReference type="KEGG" id="vas:GT360_13985"/>
<dbReference type="SUPFAM" id="SSF64518">
    <property type="entry name" value="Phase 1 flagellin"/>
    <property type="match status" value="1"/>
</dbReference>
<dbReference type="InterPro" id="IPR001029">
    <property type="entry name" value="Flagellin_N"/>
</dbReference>
<dbReference type="GO" id="GO:0071973">
    <property type="term" value="P:bacterial-type flagellum-dependent cell motility"/>
    <property type="evidence" value="ECO:0007669"/>
    <property type="project" value="InterPro"/>
</dbReference>
<keyword evidence="4" id="KW-0964">Secreted</keyword>
<dbReference type="EMBL" id="CP047475">
    <property type="protein sequence ID" value="QIA64532.1"/>
    <property type="molecule type" value="Genomic_DNA"/>
</dbReference>
<dbReference type="Gene3D" id="1.20.1330.10">
    <property type="entry name" value="f41 fragment of flagellin, N-terminal domain"/>
    <property type="match status" value="1"/>
</dbReference>
<evidence type="ECO:0000256" key="4">
    <source>
        <dbReference type="ARBA" id="ARBA00022525"/>
    </source>
</evidence>
<organism evidence="7 8">
    <name type="scientific">Vibrio astriarenae</name>
    <dbReference type="NCBI Taxonomy" id="1481923"/>
    <lineage>
        <taxon>Bacteria</taxon>
        <taxon>Pseudomonadati</taxon>
        <taxon>Pseudomonadota</taxon>
        <taxon>Gammaproteobacteria</taxon>
        <taxon>Vibrionales</taxon>
        <taxon>Vibrionaceae</taxon>
        <taxon>Vibrio</taxon>
    </lineage>
</organism>
<comment type="subcellular location">
    <subcellularLocation>
        <location evidence="1">Bacterial flagellum</location>
    </subcellularLocation>
    <subcellularLocation>
        <location evidence="2">Secreted</location>
    </subcellularLocation>
</comment>
<dbReference type="InterPro" id="IPR013384">
    <property type="entry name" value="Flagell_FlgL"/>
</dbReference>
<evidence type="ECO:0000313" key="8">
    <source>
        <dbReference type="Proteomes" id="UP000464262"/>
    </source>
</evidence>
<dbReference type="GO" id="GO:0009424">
    <property type="term" value="C:bacterial-type flagellum hook"/>
    <property type="evidence" value="ECO:0007669"/>
    <property type="project" value="InterPro"/>
</dbReference>
<sequence>MRVSTNQYSQMMSSSLNNNSLGLNKLMQQMATGKRVLLPSDDPMAATRVMSLGRQQAAIGQYQSNIDAADLALKSQETYLSNGVDVMQQIRDLMLWAGNDTNGPAEREAIASELEQLQDTLVSLINAKDENGKYIFSGNEVNTKPLDRDEEGNWVYNGDDGIREVVIGDGVTVKLNVNAGDMFFNEDGSNLFDQLDELITELRDPNFSPTDSDLLESSINMLDQALGNVTGEITNLGVRQNTLTTMSDGHSEVELFNNHLIGQLEDLDYADAMIEFNNYLLALQATQATYMKTANMSLFSMM</sequence>
<protein>
    <submittedName>
        <fullName evidence="7">Flagellar hook-associated protein 3</fullName>
    </submittedName>
</protein>
<dbReference type="Pfam" id="PF00669">
    <property type="entry name" value="Flagellin_N"/>
    <property type="match status" value="1"/>
</dbReference>
<keyword evidence="7" id="KW-0966">Cell projection</keyword>
<comment type="similarity">
    <text evidence="3">Belongs to the bacterial flagellin family.</text>
</comment>
<name>A0A7Z2YEK3_9VIBR</name>
<dbReference type="InterPro" id="IPR001492">
    <property type="entry name" value="Flagellin"/>
</dbReference>
<dbReference type="GO" id="GO:0005576">
    <property type="term" value="C:extracellular region"/>
    <property type="evidence" value="ECO:0007669"/>
    <property type="project" value="UniProtKB-SubCell"/>
</dbReference>